<feature type="region of interest" description="Disordered" evidence="7">
    <location>
        <begin position="474"/>
        <end position="540"/>
    </location>
</feature>
<name>R7U633_CAPTE</name>
<dbReference type="EnsemblMetazoa" id="CapteT224097">
    <property type="protein sequence ID" value="CapteP224097"/>
    <property type="gene ID" value="CapteG224097"/>
</dbReference>
<evidence type="ECO:0000256" key="2">
    <source>
        <dbReference type="ARBA" id="ARBA00022705"/>
    </source>
</evidence>
<dbReference type="OrthoDB" id="79480at2759"/>
<evidence type="ECO:0000259" key="8">
    <source>
        <dbReference type="Pfam" id="PF11600"/>
    </source>
</evidence>
<keyword evidence="4" id="KW-0143">Chaperone</keyword>
<gene>
    <name evidence="11" type="ORF">CAPTEDRAFT_224097</name>
</gene>
<dbReference type="PANTHER" id="PTHR15272:SF0">
    <property type="entry name" value="CHROMATIN ASSEMBLY FACTOR 1 SUBUNIT A"/>
    <property type="match status" value="1"/>
</dbReference>
<feature type="compositionally biased region" description="Low complexity" evidence="7">
    <location>
        <begin position="78"/>
        <end position="87"/>
    </location>
</feature>
<dbReference type="InterPro" id="IPR021644">
    <property type="entry name" value="CAF-1_p150_acidic"/>
</dbReference>
<keyword evidence="3" id="KW-0227">DNA damage</keyword>
<evidence type="ECO:0000256" key="5">
    <source>
        <dbReference type="ARBA" id="ARBA00023204"/>
    </source>
</evidence>
<feature type="compositionally biased region" description="Acidic residues" evidence="7">
    <location>
        <begin position="474"/>
        <end position="485"/>
    </location>
</feature>
<feature type="region of interest" description="Disordered" evidence="7">
    <location>
        <begin position="720"/>
        <end position="743"/>
    </location>
</feature>
<feature type="compositionally biased region" description="Basic and acidic residues" evidence="7">
    <location>
        <begin position="63"/>
        <end position="74"/>
    </location>
</feature>
<feature type="region of interest" description="Disordered" evidence="7">
    <location>
        <begin position="116"/>
        <end position="165"/>
    </location>
</feature>
<evidence type="ECO:0000256" key="7">
    <source>
        <dbReference type="SAM" id="MobiDB-lite"/>
    </source>
</evidence>
<feature type="region of interest" description="Disordered" evidence="7">
    <location>
        <begin position="814"/>
        <end position="863"/>
    </location>
</feature>
<reference evidence="11 13" key="2">
    <citation type="journal article" date="2013" name="Nature">
        <title>Insights into bilaterian evolution from three spiralian genomes.</title>
        <authorList>
            <person name="Simakov O."/>
            <person name="Marletaz F."/>
            <person name="Cho S.J."/>
            <person name="Edsinger-Gonzales E."/>
            <person name="Havlak P."/>
            <person name="Hellsten U."/>
            <person name="Kuo D.H."/>
            <person name="Larsson T."/>
            <person name="Lv J."/>
            <person name="Arendt D."/>
            <person name="Savage R."/>
            <person name="Osoegawa K."/>
            <person name="de Jong P."/>
            <person name="Grimwood J."/>
            <person name="Chapman J.A."/>
            <person name="Shapiro H."/>
            <person name="Aerts A."/>
            <person name="Otillar R.P."/>
            <person name="Terry A.Y."/>
            <person name="Boore J.L."/>
            <person name="Grigoriev I.V."/>
            <person name="Lindberg D.R."/>
            <person name="Seaver E.C."/>
            <person name="Weisblat D.A."/>
            <person name="Putnam N.H."/>
            <person name="Rokhsar D.S."/>
        </authorList>
    </citation>
    <scope>NUCLEOTIDE SEQUENCE</scope>
    <source>
        <strain evidence="11 13">I ESC-2004</strain>
    </source>
</reference>
<dbReference type="InterPro" id="IPR022043">
    <property type="entry name" value="CAF1A_DD"/>
</dbReference>
<dbReference type="AlphaFoldDB" id="R7U633"/>
<keyword evidence="6" id="KW-0539">Nucleus</keyword>
<evidence type="ECO:0000256" key="4">
    <source>
        <dbReference type="ARBA" id="ARBA00023186"/>
    </source>
</evidence>
<feature type="domain" description="Chromatin assembly factor 1 p150 subunit acidic region" evidence="8">
    <location>
        <begin position="258"/>
        <end position="365"/>
    </location>
</feature>
<accession>R7U633</accession>
<feature type="compositionally biased region" description="Polar residues" evidence="7">
    <location>
        <begin position="116"/>
        <end position="126"/>
    </location>
</feature>
<dbReference type="Proteomes" id="UP000014760">
    <property type="component" value="Unassembled WGS sequence"/>
</dbReference>
<keyword evidence="2" id="KW-0235">DNA replication</keyword>
<dbReference type="GO" id="GO:0033186">
    <property type="term" value="C:CAF-1 complex"/>
    <property type="evidence" value="ECO:0007669"/>
    <property type="project" value="TreeGrafter"/>
</dbReference>
<dbReference type="PANTHER" id="PTHR15272">
    <property type="entry name" value="CHROMATIN ASSEMBLY FACTOR 1 SUBUNIT A CAF-1 SUBUNIT A"/>
    <property type="match status" value="1"/>
</dbReference>
<protein>
    <submittedName>
        <fullName evidence="11 12">Uncharacterized protein</fullName>
    </submittedName>
</protein>
<keyword evidence="13" id="KW-1185">Reference proteome</keyword>
<evidence type="ECO:0000256" key="1">
    <source>
        <dbReference type="ARBA" id="ARBA00004123"/>
    </source>
</evidence>
<evidence type="ECO:0000256" key="3">
    <source>
        <dbReference type="ARBA" id="ARBA00022763"/>
    </source>
</evidence>
<feature type="compositionally biased region" description="Basic and acidic residues" evidence="7">
    <location>
        <begin position="820"/>
        <end position="838"/>
    </location>
</feature>
<evidence type="ECO:0000259" key="10">
    <source>
        <dbReference type="Pfam" id="PF15539"/>
    </source>
</evidence>
<dbReference type="GO" id="GO:0006260">
    <property type="term" value="P:DNA replication"/>
    <property type="evidence" value="ECO:0007669"/>
    <property type="project" value="UniProtKB-KW"/>
</dbReference>
<reference evidence="13" key="1">
    <citation type="submission" date="2012-12" db="EMBL/GenBank/DDBJ databases">
        <authorList>
            <person name="Hellsten U."/>
            <person name="Grimwood J."/>
            <person name="Chapman J.A."/>
            <person name="Shapiro H."/>
            <person name="Aerts A."/>
            <person name="Otillar R.P."/>
            <person name="Terry A.Y."/>
            <person name="Boore J.L."/>
            <person name="Simakov O."/>
            <person name="Marletaz F."/>
            <person name="Cho S.-J."/>
            <person name="Edsinger-Gonzales E."/>
            <person name="Havlak P."/>
            <person name="Kuo D.-H."/>
            <person name="Larsson T."/>
            <person name="Lv J."/>
            <person name="Arendt D."/>
            <person name="Savage R."/>
            <person name="Osoegawa K."/>
            <person name="de Jong P."/>
            <person name="Lindberg D.R."/>
            <person name="Seaver E.C."/>
            <person name="Weisblat D.A."/>
            <person name="Putnam N.H."/>
            <person name="Grigoriev I.V."/>
            <person name="Rokhsar D.S."/>
        </authorList>
    </citation>
    <scope>NUCLEOTIDE SEQUENCE</scope>
    <source>
        <strain evidence="13">I ESC-2004</strain>
    </source>
</reference>
<feature type="region of interest" description="Disordered" evidence="7">
    <location>
        <begin position="25"/>
        <end position="87"/>
    </location>
</feature>
<feature type="region of interest" description="Disordered" evidence="7">
    <location>
        <begin position="180"/>
        <end position="320"/>
    </location>
</feature>
<feature type="region of interest" description="Disordered" evidence="7">
    <location>
        <begin position="761"/>
        <end position="781"/>
    </location>
</feature>
<dbReference type="InterPro" id="IPR029105">
    <property type="entry name" value="CAF1-p150_C2"/>
</dbReference>
<evidence type="ECO:0000256" key="6">
    <source>
        <dbReference type="ARBA" id="ARBA00023242"/>
    </source>
</evidence>
<sequence>MDAEGSASTASSSAKKLKQARLPFQILASKSTPPDSSNVEVEPKKRKLSDGATGPLKPPKTPKSSEKVAKKIDLTENEVSSSSEAEHSVIVIDENISPVKPKTDIIGLMDKFVTPTQKAEVSTSCSEDIADSVSDEEKKDEGEEMEEAETGKSPPRNSSQRSCSVLLSPLTPKIAKLEEELSVNLSTPVGCKRARPKTPVSSKEKEELRQKKKEEKEKLKAEKQRLKEEKERQRIEEKEKREAEKREAKEKKEKERLEKEREKQEKEKERQEKLEQIQKEKEEKLKAKEEERRKKQEVIEAKNEERKKKEEERVKDEEEKTMKKEKERAFFKQFFKKSEKSSSKLSEEASQHGPFMPFEVKKDMRIAPTVRIDFNNGDRLDKLMREQNLGQLYLNELKLSKRRPIVGKTARTWPLDDDIEMIDVKVGQKMSTKLLQFCENHRPAYYGTWRKISRKLSARNPFAKDETIFDYEVESDDEWEEEEPGESLSNSEGEGEGDGEASDKEDEDGDDDGFFVPHGYLSEGEGAGSEEDEVSPEKLKARQVAKARAWEMEMGKSCEVLRPVCTGCCWWSPGEANDLRSNPNLELLTRFTVQLINQTAPIVLEDVKIEKQAEDVQRKGARLREVPTDALADLIRLVHGNRYGVPKLIREFREFWQTKMNSTESNEHFISKRQLDVKIRSIANYERATPTSKKYWLVKESVLEEHGLKDLPVPTAWQWTTRSSPKKADRNDDSITEEPQSVKKRTNFSMKKFAIVRDSPAFVSPPPIKPQEPVTPKTPVDTEAANCSKMKPVNLFTVAAASPLPKESPLQKMFNNLKQPKTDKDERLKSSDKLDVKQDGVGSEMGKPDSPVLGSSDCPMVID</sequence>
<evidence type="ECO:0000313" key="11">
    <source>
        <dbReference type="EMBL" id="ELU01556.1"/>
    </source>
</evidence>
<feature type="compositionally biased region" description="Basic and acidic residues" evidence="7">
    <location>
        <begin position="202"/>
        <end position="320"/>
    </location>
</feature>
<dbReference type="Pfam" id="PF11600">
    <property type="entry name" value="CAF1A_acidic"/>
    <property type="match status" value="1"/>
</dbReference>
<evidence type="ECO:0000313" key="13">
    <source>
        <dbReference type="Proteomes" id="UP000014760"/>
    </source>
</evidence>
<dbReference type="GO" id="GO:0005634">
    <property type="term" value="C:nucleus"/>
    <property type="evidence" value="ECO:0007669"/>
    <property type="project" value="UniProtKB-SubCell"/>
</dbReference>
<dbReference type="GO" id="GO:0006281">
    <property type="term" value="P:DNA repair"/>
    <property type="evidence" value="ECO:0007669"/>
    <property type="project" value="UniProtKB-KW"/>
</dbReference>
<dbReference type="GO" id="GO:0006334">
    <property type="term" value="P:nucleosome assembly"/>
    <property type="evidence" value="ECO:0007669"/>
    <property type="project" value="TreeGrafter"/>
</dbReference>
<feature type="domain" description="Chromatin assembly factor 1 subunit p150 C-terminal" evidence="10">
    <location>
        <begin position="553"/>
        <end position="735"/>
    </location>
</feature>
<reference evidence="12" key="3">
    <citation type="submission" date="2015-06" db="UniProtKB">
        <authorList>
            <consortium name="EnsemblMetazoa"/>
        </authorList>
    </citation>
    <scope>IDENTIFICATION</scope>
</reference>
<comment type="subcellular location">
    <subcellularLocation>
        <location evidence="1">Nucleus</location>
    </subcellularLocation>
</comment>
<dbReference type="STRING" id="283909.R7U633"/>
<dbReference type="EMBL" id="AMQN01009221">
    <property type="status" value="NOT_ANNOTATED_CDS"/>
    <property type="molecule type" value="Genomic_DNA"/>
</dbReference>
<evidence type="ECO:0000313" key="12">
    <source>
        <dbReference type="EnsemblMetazoa" id="CapteP224097"/>
    </source>
</evidence>
<feature type="compositionally biased region" description="Acidic residues" evidence="7">
    <location>
        <begin position="493"/>
        <end position="513"/>
    </location>
</feature>
<dbReference type="Pfam" id="PF12253">
    <property type="entry name" value="CAF1A_dimeriz"/>
    <property type="match status" value="1"/>
</dbReference>
<dbReference type="Pfam" id="PF15539">
    <property type="entry name" value="CAF1-p150_C2"/>
    <property type="match status" value="1"/>
</dbReference>
<evidence type="ECO:0000259" key="9">
    <source>
        <dbReference type="Pfam" id="PF12253"/>
    </source>
</evidence>
<proteinExistence type="predicted"/>
<dbReference type="HOGENOM" id="CLU_331830_0_0_1"/>
<organism evidence="11">
    <name type="scientific">Capitella teleta</name>
    <name type="common">Polychaete worm</name>
    <dbReference type="NCBI Taxonomy" id="283909"/>
    <lineage>
        <taxon>Eukaryota</taxon>
        <taxon>Metazoa</taxon>
        <taxon>Spiralia</taxon>
        <taxon>Lophotrochozoa</taxon>
        <taxon>Annelida</taxon>
        <taxon>Polychaeta</taxon>
        <taxon>Sedentaria</taxon>
        <taxon>Scolecida</taxon>
        <taxon>Capitellidae</taxon>
        <taxon>Capitella</taxon>
    </lineage>
</organism>
<feature type="compositionally biased region" description="Polar residues" evidence="7">
    <location>
        <begin position="28"/>
        <end position="39"/>
    </location>
</feature>
<feature type="compositionally biased region" description="Polar residues" evidence="7">
    <location>
        <begin position="155"/>
        <end position="165"/>
    </location>
</feature>
<dbReference type="EMBL" id="KB304960">
    <property type="protein sequence ID" value="ELU01556.1"/>
    <property type="molecule type" value="Genomic_DNA"/>
</dbReference>
<keyword evidence="5" id="KW-0234">DNA repair</keyword>
<dbReference type="OMA" id="DPWAQDK"/>
<feature type="domain" description="Chromatin assembly factor 1 subunit A dimerization" evidence="9">
    <location>
        <begin position="433"/>
        <end position="503"/>
    </location>
</feature>